<organism evidence="1 2">
    <name type="scientific">Persea americana</name>
    <name type="common">Avocado</name>
    <dbReference type="NCBI Taxonomy" id="3435"/>
    <lineage>
        <taxon>Eukaryota</taxon>
        <taxon>Viridiplantae</taxon>
        <taxon>Streptophyta</taxon>
        <taxon>Embryophyta</taxon>
        <taxon>Tracheophyta</taxon>
        <taxon>Spermatophyta</taxon>
        <taxon>Magnoliopsida</taxon>
        <taxon>Magnoliidae</taxon>
        <taxon>Laurales</taxon>
        <taxon>Lauraceae</taxon>
        <taxon>Persea</taxon>
    </lineage>
</organism>
<accession>A0ACC2L983</accession>
<evidence type="ECO:0000313" key="1">
    <source>
        <dbReference type="EMBL" id="KAJ8630019.1"/>
    </source>
</evidence>
<protein>
    <submittedName>
        <fullName evidence="1">Uncharacterized protein</fullName>
    </submittedName>
</protein>
<comment type="caution">
    <text evidence="1">The sequence shown here is derived from an EMBL/GenBank/DDBJ whole genome shotgun (WGS) entry which is preliminary data.</text>
</comment>
<evidence type="ECO:0000313" key="2">
    <source>
        <dbReference type="Proteomes" id="UP001234297"/>
    </source>
</evidence>
<dbReference type="Proteomes" id="UP001234297">
    <property type="component" value="Chromosome 7"/>
</dbReference>
<sequence>MGHRIAGRRRTHPRLANAVDAMNDLSCLAPISSPSVVKDAIATQVRFFDNRFVESLQSVAHKMKEDLMGTIVSLNEAGSLMRRAHQILLIEEDDDSQKINVGIASVELDVPPLVREDSRAIKHRKSVVYFNQLFKELLDKVDDMKAILLGALDYEHVI</sequence>
<keyword evidence="2" id="KW-1185">Reference proteome</keyword>
<proteinExistence type="predicted"/>
<name>A0ACC2L983_PERAE</name>
<gene>
    <name evidence="1" type="ORF">MRB53_023342</name>
</gene>
<dbReference type="EMBL" id="CM056815">
    <property type="protein sequence ID" value="KAJ8630019.1"/>
    <property type="molecule type" value="Genomic_DNA"/>
</dbReference>
<reference evidence="1 2" key="1">
    <citation type="journal article" date="2022" name="Hortic Res">
        <title>A haplotype resolved chromosomal level avocado genome allows analysis of novel avocado genes.</title>
        <authorList>
            <person name="Nath O."/>
            <person name="Fletcher S.J."/>
            <person name="Hayward A."/>
            <person name="Shaw L.M."/>
            <person name="Masouleh A.K."/>
            <person name="Furtado A."/>
            <person name="Henry R.J."/>
            <person name="Mitter N."/>
        </authorList>
    </citation>
    <scope>NUCLEOTIDE SEQUENCE [LARGE SCALE GENOMIC DNA]</scope>
    <source>
        <strain evidence="2">cv. Hass</strain>
    </source>
</reference>